<dbReference type="Pfam" id="PF00535">
    <property type="entry name" value="Glycos_transf_2"/>
    <property type="match status" value="1"/>
</dbReference>
<organism evidence="5 6">
    <name type="scientific">Candidatus Roizmanbacteria bacterium CG_4_9_14_0_2_um_filter_39_13</name>
    <dbReference type="NCBI Taxonomy" id="1974839"/>
    <lineage>
        <taxon>Bacteria</taxon>
        <taxon>Candidatus Roizmaniibacteriota</taxon>
    </lineage>
</organism>
<evidence type="ECO:0000259" key="4">
    <source>
        <dbReference type="Pfam" id="PF00535"/>
    </source>
</evidence>
<dbReference type="PANTHER" id="PTHR43179">
    <property type="entry name" value="RHAMNOSYLTRANSFERASE WBBL"/>
    <property type="match status" value="1"/>
</dbReference>
<protein>
    <recommendedName>
        <fullName evidence="4">Glycosyltransferase 2-like domain-containing protein</fullName>
    </recommendedName>
</protein>
<evidence type="ECO:0000313" key="5">
    <source>
        <dbReference type="EMBL" id="PJC32702.1"/>
    </source>
</evidence>
<evidence type="ECO:0000256" key="1">
    <source>
        <dbReference type="ARBA" id="ARBA00006739"/>
    </source>
</evidence>
<name>A0A2M8F080_9BACT</name>
<dbReference type="GO" id="GO:0016757">
    <property type="term" value="F:glycosyltransferase activity"/>
    <property type="evidence" value="ECO:0007669"/>
    <property type="project" value="UniProtKB-KW"/>
</dbReference>
<sequence length="271" mass="31609">MKHTAIITVLYENYTVVNEFIESLSQQKKQNFHLYILDASANKKPLTIRSISHTIIPINNNGYAFGVNIGLRNAISDGYSRFCVINDDVICEKNFTDQLERAFEVHPGCLIGGKIYYAQGYEYHKDRYQHKDLGNVIWYAGGTVDWAHATTGHIGVDEVDHGQFDQECSTEFITGCLMCFDKKIIDTLGYWDEKYFLYYEDADYCERTKRKNIEMYYIPSIKIWHKNAQSTEGSGSKLHEQFQKKAQLRFALKYAPFRTKIHVIKNYLMRR</sequence>
<dbReference type="InterPro" id="IPR001173">
    <property type="entry name" value="Glyco_trans_2-like"/>
</dbReference>
<keyword evidence="3" id="KW-0808">Transferase</keyword>
<dbReference type="AlphaFoldDB" id="A0A2M8F080"/>
<comment type="caution">
    <text evidence="5">The sequence shown here is derived from an EMBL/GenBank/DDBJ whole genome shotgun (WGS) entry which is preliminary data.</text>
</comment>
<dbReference type="Gene3D" id="3.90.550.10">
    <property type="entry name" value="Spore Coat Polysaccharide Biosynthesis Protein SpsA, Chain A"/>
    <property type="match status" value="1"/>
</dbReference>
<accession>A0A2M8F080</accession>
<comment type="similarity">
    <text evidence="1">Belongs to the glycosyltransferase 2 family.</text>
</comment>
<proteinExistence type="inferred from homology"/>
<dbReference type="SUPFAM" id="SSF53448">
    <property type="entry name" value="Nucleotide-diphospho-sugar transferases"/>
    <property type="match status" value="1"/>
</dbReference>
<evidence type="ECO:0000313" key="6">
    <source>
        <dbReference type="Proteomes" id="UP000231383"/>
    </source>
</evidence>
<dbReference type="EMBL" id="PFSC01000071">
    <property type="protein sequence ID" value="PJC32702.1"/>
    <property type="molecule type" value="Genomic_DNA"/>
</dbReference>
<reference evidence="6" key="1">
    <citation type="submission" date="2017-09" db="EMBL/GenBank/DDBJ databases">
        <title>Depth-based differentiation of microbial function through sediment-hosted aquifers and enrichment of novel symbionts in the deep terrestrial subsurface.</title>
        <authorList>
            <person name="Probst A.J."/>
            <person name="Ladd B."/>
            <person name="Jarett J.K."/>
            <person name="Geller-Mcgrath D.E."/>
            <person name="Sieber C.M.K."/>
            <person name="Emerson J.B."/>
            <person name="Anantharaman K."/>
            <person name="Thomas B.C."/>
            <person name="Malmstrom R."/>
            <person name="Stieglmeier M."/>
            <person name="Klingl A."/>
            <person name="Woyke T."/>
            <person name="Ryan C.M."/>
            <person name="Banfield J.F."/>
        </authorList>
    </citation>
    <scope>NUCLEOTIDE SEQUENCE [LARGE SCALE GENOMIC DNA]</scope>
</reference>
<evidence type="ECO:0000256" key="3">
    <source>
        <dbReference type="ARBA" id="ARBA00022679"/>
    </source>
</evidence>
<dbReference type="Proteomes" id="UP000231383">
    <property type="component" value="Unassembled WGS sequence"/>
</dbReference>
<feature type="domain" description="Glycosyltransferase 2-like" evidence="4">
    <location>
        <begin position="6"/>
        <end position="133"/>
    </location>
</feature>
<gene>
    <name evidence="5" type="ORF">CO051_02675</name>
</gene>
<dbReference type="PANTHER" id="PTHR43179:SF12">
    <property type="entry name" value="GALACTOFURANOSYLTRANSFERASE GLFT2"/>
    <property type="match status" value="1"/>
</dbReference>
<evidence type="ECO:0000256" key="2">
    <source>
        <dbReference type="ARBA" id="ARBA00022676"/>
    </source>
</evidence>
<dbReference type="InterPro" id="IPR029044">
    <property type="entry name" value="Nucleotide-diphossugar_trans"/>
</dbReference>
<keyword evidence="2" id="KW-0328">Glycosyltransferase</keyword>